<dbReference type="AlphaFoldDB" id="A0A6C0JMT6"/>
<name>A0A6C0JMT6_9ZZZZ</name>
<evidence type="ECO:0000313" key="1">
    <source>
        <dbReference type="EMBL" id="QHU06050.1"/>
    </source>
</evidence>
<sequence>MGVIENFYLDNLPNKNIRKKYYYTRQSTYVIVNYDKNYVTFDDIKTGRYRSVVFSYPTKNVVCYSTPKSIPLNTFIKLYPEINDNILINEAIEGVSINLFYDTNIKKWLIATKSSIGGKYWFYGKSQKYEKQYTFLEMFIKALGGFSEQELNDLVSLEYFPKNYCYNFIMQDVSNNILLPLECNRLFLIGVYRLNENEVEYISYKEYQLWNFFHNLEGLIEYPKQYYFSNYDDLSNKMDCLKRGYMITNIKTGERARVQNDQYENLKTILKIKPEIQYQFLCLYRIGDEKLEEYLNCFPKLKKDFYMMRYLLDQFMKSVHSAYLSKYVYKDGKSILEKYESHVYKIHHNMYLPLLNKNTITKIRYRTVVEYFSKMEPRELIYILNWDSREGKL</sequence>
<protein>
    <recommendedName>
        <fullName evidence="2">T4 RNA ligase 1-like N-terminal domain-containing protein</fullName>
    </recommendedName>
</protein>
<reference evidence="1" key="1">
    <citation type="journal article" date="2020" name="Nature">
        <title>Giant virus diversity and host interactions through global metagenomics.</title>
        <authorList>
            <person name="Schulz F."/>
            <person name="Roux S."/>
            <person name="Paez-Espino D."/>
            <person name="Jungbluth S."/>
            <person name="Walsh D.A."/>
            <person name="Denef V.J."/>
            <person name="McMahon K.D."/>
            <person name="Konstantinidis K.T."/>
            <person name="Eloe-Fadrosh E.A."/>
            <person name="Kyrpides N.C."/>
            <person name="Woyke T."/>
        </authorList>
    </citation>
    <scope>NUCLEOTIDE SEQUENCE</scope>
    <source>
        <strain evidence="1">GVMAG-M-3300027747-57</strain>
    </source>
</reference>
<proteinExistence type="predicted"/>
<evidence type="ECO:0008006" key="2">
    <source>
        <dbReference type="Google" id="ProtNLM"/>
    </source>
</evidence>
<dbReference type="EMBL" id="MN740430">
    <property type="protein sequence ID" value="QHU06050.1"/>
    <property type="molecule type" value="Genomic_DNA"/>
</dbReference>
<organism evidence="1">
    <name type="scientific">viral metagenome</name>
    <dbReference type="NCBI Taxonomy" id="1070528"/>
    <lineage>
        <taxon>unclassified sequences</taxon>
        <taxon>metagenomes</taxon>
        <taxon>organismal metagenomes</taxon>
    </lineage>
</organism>
<accession>A0A6C0JMT6</accession>